<dbReference type="Gene3D" id="2.60.120.330">
    <property type="entry name" value="B-lactam Antibiotic, Isopenicillin N Synthase, Chain"/>
    <property type="match status" value="1"/>
</dbReference>
<keyword evidence="3" id="KW-0408">Iron</keyword>
<dbReference type="Pfam" id="PF14226">
    <property type="entry name" value="DIOX_N"/>
    <property type="match status" value="1"/>
</dbReference>
<dbReference type="PANTHER" id="PTHR10209:SF867">
    <property type="entry name" value="2-OXOGLUTARATE (2OG) AND FE(II)-DEPENDENT OXYGENASE SUPERFAMILY PROTEIN"/>
    <property type="match status" value="1"/>
</dbReference>
<keyword evidence="1" id="KW-0479">Metal-binding</keyword>
<evidence type="ECO:0000256" key="2">
    <source>
        <dbReference type="ARBA" id="ARBA00023002"/>
    </source>
</evidence>
<evidence type="ECO:0000256" key="1">
    <source>
        <dbReference type="ARBA" id="ARBA00022723"/>
    </source>
</evidence>
<evidence type="ECO:0000256" key="3">
    <source>
        <dbReference type="ARBA" id="ARBA00023004"/>
    </source>
</evidence>
<dbReference type="EMBL" id="JBBWUH010000010">
    <property type="protein sequence ID" value="KAK8155994.1"/>
    <property type="molecule type" value="Genomic_DNA"/>
</dbReference>
<evidence type="ECO:0000259" key="4">
    <source>
        <dbReference type="Pfam" id="PF14226"/>
    </source>
</evidence>
<feature type="domain" description="Non-haem dioxygenase N-terminal" evidence="4">
    <location>
        <begin position="49"/>
        <end position="153"/>
    </location>
</feature>
<sequence>MQYGRVSRILRQDLRPRAPRNPSKGLPLDRCFHIRSPWWTYQRNCKIHAQHVVDSVRAASTTSGFFQLKGHGIPEDLVKALFQGAKALFALLLEEKKVLKRSRTNRGYDMMGAQALQQDALPDMKEGYYIGKDIAFEDEQAGRSFMTPNIWPSAEQVPESSFKKPMVDYYEAVEALCLRVLELIAAALPYGPDALDELKGEPIVASMRLLHYPPQKAAAEKQFGAGAHTTLVSSRSS</sequence>
<organism evidence="5 6">
    <name type="scientific">Phyllosticta citrichinensis</name>
    <dbReference type="NCBI Taxonomy" id="1130410"/>
    <lineage>
        <taxon>Eukaryota</taxon>
        <taxon>Fungi</taxon>
        <taxon>Dikarya</taxon>
        <taxon>Ascomycota</taxon>
        <taxon>Pezizomycotina</taxon>
        <taxon>Dothideomycetes</taxon>
        <taxon>Dothideomycetes incertae sedis</taxon>
        <taxon>Botryosphaeriales</taxon>
        <taxon>Phyllostictaceae</taxon>
        <taxon>Phyllosticta</taxon>
    </lineage>
</organism>
<dbReference type="SUPFAM" id="SSF51197">
    <property type="entry name" value="Clavaminate synthase-like"/>
    <property type="match status" value="1"/>
</dbReference>
<comment type="caution">
    <text evidence="5">The sequence shown here is derived from an EMBL/GenBank/DDBJ whole genome shotgun (WGS) entry which is preliminary data.</text>
</comment>
<dbReference type="InterPro" id="IPR026992">
    <property type="entry name" value="DIOX_N"/>
</dbReference>
<name>A0ABR1XIM7_9PEZI</name>
<reference evidence="5 6" key="1">
    <citation type="journal article" date="2022" name="G3 (Bethesda)">
        <title>Enemy or ally: a genomic approach to elucidate the lifestyle of Phyllosticta citrichinaensis.</title>
        <authorList>
            <person name="Buijs V.A."/>
            <person name="Groenewald J.Z."/>
            <person name="Haridas S."/>
            <person name="LaButti K.M."/>
            <person name="Lipzen A."/>
            <person name="Martin F.M."/>
            <person name="Barry K."/>
            <person name="Grigoriev I.V."/>
            <person name="Crous P.W."/>
            <person name="Seidl M.F."/>
        </authorList>
    </citation>
    <scope>NUCLEOTIDE SEQUENCE [LARGE SCALE GENOMIC DNA]</scope>
    <source>
        <strain evidence="5 6">CBS 129764</strain>
    </source>
</reference>
<evidence type="ECO:0000313" key="6">
    <source>
        <dbReference type="Proteomes" id="UP001456524"/>
    </source>
</evidence>
<dbReference type="Proteomes" id="UP001456524">
    <property type="component" value="Unassembled WGS sequence"/>
</dbReference>
<protein>
    <recommendedName>
        <fullName evidence="4">Non-haem dioxygenase N-terminal domain-containing protein</fullName>
    </recommendedName>
</protein>
<keyword evidence="2" id="KW-0560">Oxidoreductase</keyword>
<gene>
    <name evidence="5" type="ORF">IWX90DRAFT_55457</name>
</gene>
<evidence type="ECO:0000313" key="5">
    <source>
        <dbReference type="EMBL" id="KAK8155994.1"/>
    </source>
</evidence>
<proteinExistence type="predicted"/>
<accession>A0ABR1XIM7</accession>
<dbReference type="PANTHER" id="PTHR10209">
    <property type="entry name" value="OXIDOREDUCTASE, 2OG-FE II OXYGENASE FAMILY PROTEIN"/>
    <property type="match status" value="1"/>
</dbReference>
<keyword evidence="6" id="KW-1185">Reference proteome</keyword>
<dbReference type="InterPro" id="IPR027443">
    <property type="entry name" value="IPNS-like_sf"/>
</dbReference>